<dbReference type="AlphaFoldDB" id="A0AAN6TDB5"/>
<accession>A0AAN6TDB5</accession>
<dbReference type="EMBL" id="MU853344">
    <property type="protein sequence ID" value="KAK4112000.1"/>
    <property type="molecule type" value="Genomic_DNA"/>
</dbReference>
<dbReference type="RefSeq" id="XP_064669570.1">
    <property type="nucleotide sequence ID" value="XM_064815323.1"/>
</dbReference>
<comment type="caution">
    <text evidence="1">The sequence shown here is derived from an EMBL/GenBank/DDBJ whole genome shotgun (WGS) entry which is preliminary data.</text>
</comment>
<sequence length="115" mass="13253">MLRCLLDSLSAAGTCAGEFSVINCFRRLWDDGLKLWYRLCNRVKEPIPSGLQRYSSLLSTRETEQYPHKPVAEVAVISGLRRHSKKLLSIRSRHSFPSSHWFHFLQSECGGRFEV</sequence>
<reference evidence="1" key="2">
    <citation type="submission" date="2023-05" db="EMBL/GenBank/DDBJ databases">
        <authorList>
            <consortium name="Lawrence Berkeley National Laboratory"/>
            <person name="Steindorff A."/>
            <person name="Hensen N."/>
            <person name="Bonometti L."/>
            <person name="Westerberg I."/>
            <person name="Brannstrom I.O."/>
            <person name="Guillou S."/>
            <person name="Cros-Aarteil S."/>
            <person name="Calhoun S."/>
            <person name="Haridas S."/>
            <person name="Kuo A."/>
            <person name="Mondo S."/>
            <person name="Pangilinan J."/>
            <person name="Riley R."/>
            <person name="Labutti K."/>
            <person name="Andreopoulos B."/>
            <person name="Lipzen A."/>
            <person name="Chen C."/>
            <person name="Yanf M."/>
            <person name="Daum C."/>
            <person name="Ng V."/>
            <person name="Clum A."/>
            <person name="Ohm R."/>
            <person name="Martin F."/>
            <person name="Silar P."/>
            <person name="Natvig D."/>
            <person name="Lalanne C."/>
            <person name="Gautier V."/>
            <person name="Ament-Velasquez S.L."/>
            <person name="Kruys A."/>
            <person name="Hutchinson M.I."/>
            <person name="Powell A.J."/>
            <person name="Barry K."/>
            <person name="Miller A.N."/>
            <person name="Grigoriev I.V."/>
            <person name="Debuchy R."/>
            <person name="Gladieux P."/>
            <person name="Thoren M.H."/>
            <person name="Johannesson H."/>
        </authorList>
    </citation>
    <scope>NUCLEOTIDE SEQUENCE</scope>
    <source>
        <strain evidence="1">CBS 508.74</strain>
    </source>
</reference>
<dbReference type="GeneID" id="89939448"/>
<dbReference type="Proteomes" id="UP001302812">
    <property type="component" value="Unassembled WGS sequence"/>
</dbReference>
<organism evidence="1 2">
    <name type="scientific">Canariomyces notabilis</name>
    <dbReference type="NCBI Taxonomy" id="2074819"/>
    <lineage>
        <taxon>Eukaryota</taxon>
        <taxon>Fungi</taxon>
        <taxon>Dikarya</taxon>
        <taxon>Ascomycota</taxon>
        <taxon>Pezizomycotina</taxon>
        <taxon>Sordariomycetes</taxon>
        <taxon>Sordariomycetidae</taxon>
        <taxon>Sordariales</taxon>
        <taxon>Chaetomiaceae</taxon>
        <taxon>Canariomyces</taxon>
    </lineage>
</organism>
<name>A0AAN6TDB5_9PEZI</name>
<evidence type="ECO:0000313" key="1">
    <source>
        <dbReference type="EMBL" id="KAK4112000.1"/>
    </source>
</evidence>
<evidence type="ECO:0000313" key="2">
    <source>
        <dbReference type="Proteomes" id="UP001302812"/>
    </source>
</evidence>
<keyword evidence="2" id="KW-1185">Reference proteome</keyword>
<protein>
    <submittedName>
        <fullName evidence="1">Uncharacterized protein</fullName>
    </submittedName>
</protein>
<proteinExistence type="predicted"/>
<reference evidence="1" key="1">
    <citation type="journal article" date="2023" name="Mol. Phylogenet. Evol.">
        <title>Genome-scale phylogeny and comparative genomics of the fungal order Sordariales.</title>
        <authorList>
            <person name="Hensen N."/>
            <person name="Bonometti L."/>
            <person name="Westerberg I."/>
            <person name="Brannstrom I.O."/>
            <person name="Guillou S."/>
            <person name="Cros-Aarteil S."/>
            <person name="Calhoun S."/>
            <person name="Haridas S."/>
            <person name="Kuo A."/>
            <person name="Mondo S."/>
            <person name="Pangilinan J."/>
            <person name="Riley R."/>
            <person name="LaButti K."/>
            <person name="Andreopoulos B."/>
            <person name="Lipzen A."/>
            <person name="Chen C."/>
            <person name="Yan M."/>
            <person name="Daum C."/>
            <person name="Ng V."/>
            <person name="Clum A."/>
            <person name="Steindorff A."/>
            <person name="Ohm R.A."/>
            <person name="Martin F."/>
            <person name="Silar P."/>
            <person name="Natvig D.O."/>
            <person name="Lalanne C."/>
            <person name="Gautier V."/>
            <person name="Ament-Velasquez S.L."/>
            <person name="Kruys A."/>
            <person name="Hutchinson M.I."/>
            <person name="Powell A.J."/>
            <person name="Barry K."/>
            <person name="Miller A.N."/>
            <person name="Grigoriev I.V."/>
            <person name="Debuchy R."/>
            <person name="Gladieux P."/>
            <person name="Hiltunen Thoren M."/>
            <person name="Johannesson H."/>
        </authorList>
    </citation>
    <scope>NUCLEOTIDE SEQUENCE</scope>
    <source>
        <strain evidence="1">CBS 508.74</strain>
    </source>
</reference>
<gene>
    <name evidence="1" type="ORF">N656DRAFT_780140</name>
</gene>